<accession>D3RZ62</accession>
<keyword evidence="2" id="KW-1185">Reference proteome</keyword>
<dbReference type="Proteomes" id="UP000002613">
    <property type="component" value="Chromosome"/>
</dbReference>
<dbReference type="eggNOG" id="arCOG04467">
    <property type="taxonomic scope" value="Archaea"/>
</dbReference>
<evidence type="ECO:0000313" key="2">
    <source>
        <dbReference type="Proteomes" id="UP000002613"/>
    </source>
</evidence>
<dbReference type="PaxDb" id="589924-Ferp_1627"/>
<evidence type="ECO:0000313" key="1">
    <source>
        <dbReference type="EMBL" id="ADC65775.1"/>
    </source>
</evidence>
<dbReference type="EMBL" id="CP001899">
    <property type="protein sequence ID" value="ADC65775.1"/>
    <property type="molecule type" value="Genomic_DNA"/>
</dbReference>
<proteinExistence type="predicted"/>
<organism evidence="1 2">
    <name type="scientific">Ferroglobus placidus (strain DSM 10642 / AEDII12DO)</name>
    <dbReference type="NCBI Taxonomy" id="589924"/>
    <lineage>
        <taxon>Archaea</taxon>
        <taxon>Methanobacteriati</taxon>
        <taxon>Methanobacteriota</taxon>
        <taxon>Archaeoglobi</taxon>
        <taxon>Archaeoglobales</taxon>
        <taxon>Archaeoglobaceae</taxon>
        <taxon>Ferroglobus</taxon>
    </lineage>
</organism>
<protein>
    <submittedName>
        <fullName evidence="1">Uncharacterized protein</fullName>
    </submittedName>
</protein>
<reference evidence="1 2" key="2">
    <citation type="journal article" date="2011" name="Stand. Genomic Sci.">
        <title>Complete genome sequence of Ferroglobus placidus AEDII12DO.</title>
        <authorList>
            <person name="Anderson I."/>
            <person name="Risso C."/>
            <person name="Holmes D."/>
            <person name="Lucas S."/>
            <person name="Copeland A."/>
            <person name="Lapidus A."/>
            <person name="Cheng J.F."/>
            <person name="Bruce D."/>
            <person name="Goodwin L."/>
            <person name="Pitluck S."/>
            <person name="Saunders E."/>
            <person name="Brettin T."/>
            <person name="Detter J.C."/>
            <person name="Han C."/>
            <person name="Tapia R."/>
            <person name="Larimer F."/>
            <person name="Land M."/>
            <person name="Hauser L."/>
            <person name="Woyke T."/>
            <person name="Lovley D."/>
            <person name="Kyrpides N."/>
            <person name="Ivanova N."/>
        </authorList>
    </citation>
    <scope>NUCLEOTIDE SEQUENCE [LARGE SCALE GENOMIC DNA]</scope>
    <source>
        <strain evidence="2">DSM 10642 / AEDII12DO</strain>
    </source>
</reference>
<sequence length="45" mass="5264">MEVDGKKVPMNDYVRRVFESVIEALVSTLKGVDEDWKELKIVIKR</sequence>
<name>D3RZ62_FERPA</name>
<dbReference type="HOGENOM" id="CLU_215163_0_0_2"/>
<dbReference type="KEGG" id="fpl:Ferp_1627"/>
<dbReference type="AlphaFoldDB" id="D3RZ62"/>
<reference evidence="2" key="1">
    <citation type="submission" date="2010-02" db="EMBL/GenBank/DDBJ databases">
        <title>Complete sequence of Ferroglobus placidus DSM 10642.</title>
        <authorList>
            <consortium name="US DOE Joint Genome Institute"/>
            <person name="Lucas S."/>
            <person name="Copeland A."/>
            <person name="Lapidus A."/>
            <person name="Cheng J.-F."/>
            <person name="Bruce D."/>
            <person name="Goodwin L."/>
            <person name="Pitluck S."/>
            <person name="Saunders E."/>
            <person name="Brettin T."/>
            <person name="Detter J.C."/>
            <person name="Han C."/>
            <person name="Tapia R."/>
            <person name="Larimer F."/>
            <person name="Land M."/>
            <person name="Hauser L."/>
            <person name="Kyrpides N."/>
            <person name="Ivanova N."/>
            <person name="Holmes D."/>
            <person name="Lovley D."/>
            <person name="Kyrpides N."/>
            <person name="Anderson I.J."/>
            <person name="Woyke T."/>
        </authorList>
    </citation>
    <scope>NUCLEOTIDE SEQUENCE [LARGE SCALE GENOMIC DNA]</scope>
    <source>
        <strain evidence="2">DSM 10642 / AEDII12DO</strain>
    </source>
</reference>
<gene>
    <name evidence="1" type="ordered locus">Ferp_1627</name>
</gene>